<feature type="compositionally biased region" description="Low complexity" evidence="5">
    <location>
        <begin position="59"/>
        <end position="72"/>
    </location>
</feature>
<dbReference type="Pfam" id="PF05495">
    <property type="entry name" value="zf-CHY"/>
    <property type="match status" value="1"/>
</dbReference>
<dbReference type="SUPFAM" id="SSF57850">
    <property type="entry name" value="RING/U-box"/>
    <property type="match status" value="1"/>
</dbReference>
<dbReference type="Pfam" id="PF14599">
    <property type="entry name" value="zinc_ribbon_6"/>
    <property type="match status" value="1"/>
</dbReference>
<evidence type="ECO:0000259" key="8">
    <source>
        <dbReference type="PROSITE" id="PS51270"/>
    </source>
</evidence>
<dbReference type="PROSITE" id="PS51266">
    <property type="entry name" value="ZF_CHY"/>
    <property type="match status" value="1"/>
</dbReference>
<keyword evidence="10" id="KW-1185">Reference proteome</keyword>
<evidence type="ECO:0000256" key="3">
    <source>
        <dbReference type="ARBA" id="ARBA00022833"/>
    </source>
</evidence>
<feature type="compositionally biased region" description="Basic and acidic residues" evidence="5">
    <location>
        <begin position="649"/>
        <end position="658"/>
    </location>
</feature>
<dbReference type="GO" id="GO:0008270">
    <property type="term" value="F:zinc ion binding"/>
    <property type="evidence" value="ECO:0007669"/>
    <property type="project" value="UniProtKB-KW"/>
</dbReference>
<dbReference type="Pfam" id="PF13639">
    <property type="entry name" value="zf-RING_2"/>
    <property type="match status" value="1"/>
</dbReference>
<dbReference type="InterPro" id="IPR037275">
    <property type="entry name" value="Znf_CTCHY_sf"/>
</dbReference>
<sequence>MATSHVSEVTTERGDENTWVAETRAESPTAEVSEGDDVGRLPSTADAPWASRARRRQPGSGSYSSWRSWRSGTLDGSRSLNPGREVEGSLRRTDTLQSTTTDTADMAAVQRALPPDDGMSDLRQQLQEVRALAVSTEEKARRMHRLMMQRYRQKSPEEPMAPVLPEVDSSNPYAVLAADREPSYCPGKAFFGCMHYKRNVKVQCHDCWRWYTCRHCHDAAELPFPHQLNRKKTENMLCMFCHTAQPAAEQCTSCGKYAAWYYCAKCKLWNDDVSKRIYHCDSCGICRVGEGLGKDFVHCERCNVCISISAANSHPCIERATEGDCPLCLAHLFESPKSVVSLPCGHYMHGDCYRDLMAVTYKCPVCSKSAVNMDVAWRKLDDEIRAQPMPEEVLSTSVREVFVACNDCGSRSWSPFHWLGLKCQICDSYNTIHVVPTARNESEAERLLRQQQLQLNVPVNVVRSDAAFEVSTPSSPPAQLAVSTPSSVAVAAPPADEGISRSAPHSSAPTGRRYFVQDEPSRRSSFTTVSFPTPSMPSLPHLPEIPHIIPRATNMMHLPDLPRFSAAEMFDAFSRSLSPMRYYIPGMERSSSVGRPPGEPCAGSASEEGAGRKTRRTGEFFWRGLENSAFGDESDSESSEEDDDDDLDRMEIELPGHR</sequence>
<keyword evidence="2 4" id="KW-0863">Zinc-finger</keyword>
<feature type="region of interest" description="Disordered" evidence="5">
    <location>
        <begin position="1"/>
        <end position="99"/>
    </location>
</feature>
<dbReference type="InterPro" id="IPR017921">
    <property type="entry name" value="Znf_CTCHY"/>
</dbReference>
<feature type="compositionally biased region" description="Acidic residues" evidence="5">
    <location>
        <begin position="632"/>
        <end position="648"/>
    </location>
</feature>
<feature type="domain" description="RING-type" evidence="6">
    <location>
        <begin position="325"/>
        <end position="367"/>
    </location>
</feature>
<dbReference type="SMART" id="SM00184">
    <property type="entry name" value="RING"/>
    <property type="match status" value="1"/>
</dbReference>
<evidence type="ECO:0000259" key="6">
    <source>
        <dbReference type="PROSITE" id="PS50089"/>
    </source>
</evidence>
<protein>
    <submittedName>
        <fullName evidence="9">Zf-CHY-domain-containing protein</fullName>
    </submittedName>
</protein>
<dbReference type="PROSITE" id="PS51270">
    <property type="entry name" value="ZF_CTCHY"/>
    <property type="match status" value="1"/>
</dbReference>
<dbReference type="CDD" id="cd16464">
    <property type="entry name" value="RING-H2_Pirh2-like"/>
    <property type="match status" value="1"/>
</dbReference>
<feature type="compositionally biased region" description="Basic and acidic residues" evidence="5">
    <location>
        <begin position="84"/>
        <end position="94"/>
    </location>
</feature>
<dbReference type="PROSITE" id="PS50089">
    <property type="entry name" value="ZF_RING_2"/>
    <property type="match status" value="1"/>
</dbReference>
<dbReference type="GO" id="GO:0061630">
    <property type="term" value="F:ubiquitin protein ligase activity"/>
    <property type="evidence" value="ECO:0007669"/>
    <property type="project" value="TreeGrafter"/>
</dbReference>
<dbReference type="SUPFAM" id="SSF161219">
    <property type="entry name" value="CHY zinc finger-like"/>
    <property type="match status" value="1"/>
</dbReference>
<dbReference type="Proteomes" id="UP000799421">
    <property type="component" value="Unassembled WGS sequence"/>
</dbReference>
<evidence type="ECO:0000256" key="2">
    <source>
        <dbReference type="ARBA" id="ARBA00022771"/>
    </source>
</evidence>
<evidence type="ECO:0000256" key="1">
    <source>
        <dbReference type="ARBA" id="ARBA00022723"/>
    </source>
</evidence>
<dbReference type="GO" id="GO:0016567">
    <property type="term" value="P:protein ubiquitination"/>
    <property type="evidence" value="ECO:0007669"/>
    <property type="project" value="TreeGrafter"/>
</dbReference>
<dbReference type="GO" id="GO:0006511">
    <property type="term" value="P:ubiquitin-dependent protein catabolic process"/>
    <property type="evidence" value="ECO:0007669"/>
    <property type="project" value="TreeGrafter"/>
</dbReference>
<dbReference type="PANTHER" id="PTHR21319:SF0">
    <property type="entry name" value="AND RING FINGER DOMAIN PROTEIN, PUTATIVE (AFU_ORTHOLOGUE AFUA_1G08900)-RELATED"/>
    <property type="match status" value="1"/>
</dbReference>
<dbReference type="PANTHER" id="PTHR21319">
    <property type="entry name" value="RING FINGER AND CHY ZINC FINGER DOMAIN-CONTAINING PROTEIN 1"/>
    <property type="match status" value="1"/>
</dbReference>
<keyword evidence="1" id="KW-0479">Metal-binding</keyword>
<dbReference type="Gene3D" id="2.20.28.10">
    <property type="match status" value="1"/>
</dbReference>
<dbReference type="EMBL" id="MU005958">
    <property type="protein sequence ID" value="KAF2864113.1"/>
    <property type="molecule type" value="Genomic_DNA"/>
</dbReference>
<feature type="domain" description="CTCHY-type" evidence="8">
    <location>
        <begin position="258"/>
        <end position="324"/>
    </location>
</feature>
<evidence type="ECO:0000256" key="5">
    <source>
        <dbReference type="SAM" id="MobiDB-lite"/>
    </source>
</evidence>
<reference evidence="9" key="1">
    <citation type="journal article" date="2020" name="Stud. Mycol.">
        <title>101 Dothideomycetes genomes: a test case for predicting lifestyles and emergence of pathogens.</title>
        <authorList>
            <person name="Haridas S."/>
            <person name="Albert R."/>
            <person name="Binder M."/>
            <person name="Bloem J."/>
            <person name="Labutti K."/>
            <person name="Salamov A."/>
            <person name="Andreopoulos B."/>
            <person name="Baker S."/>
            <person name="Barry K."/>
            <person name="Bills G."/>
            <person name="Bluhm B."/>
            <person name="Cannon C."/>
            <person name="Castanera R."/>
            <person name="Culley D."/>
            <person name="Daum C."/>
            <person name="Ezra D."/>
            <person name="Gonzalez J."/>
            <person name="Henrissat B."/>
            <person name="Kuo A."/>
            <person name="Liang C."/>
            <person name="Lipzen A."/>
            <person name="Lutzoni F."/>
            <person name="Magnuson J."/>
            <person name="Mondo S."/>
            <person name="Nolan M."/>
            <person name="Ohm R."/>
            <person name="Pangilinan J."/>
            <person name="Park H.-J."/>
            <person name="Ramirez L."/>
            <person name="Alfaro M."/>
            <person name="Sun H."/>
            <person name="Tritt A."/>
            <person name="Yoshinaga Y."/>
            <person name="Zwiers L.-H."/>
            <person name="Turgeon B."/>
            <person name="Goodwin S."/>
            <person name="Spatafora J."/>
            <person name="Crous P."/>
            <person name="Grigoriev I."/>
        </authorList>
    </citation>
    <scope>NUCLEOTIDE SEQUENCE</scope>
    <source>
        <strain evidence="9">CBS 480.64</strain>
    </source>
</reference>
<gene>
    <name evidence="9" type="ORF">K470DRAFT_254439</name>
</gene>
<dbReference type="InterPro" id="IPR039512">
    <property type="entry name" value="RCHY1_zinc-ribbon"/>
</dbReference>
<dbReference type="InterPro" id="IPR037274">
    <property type="entry name" value="Znf_CHY_sf"/>
</dbReference>
<dbReference type="AlphaFoldDB" id="A0A6A7C9P7"/>
<dbReference type="Gene3D" id="3.30.40.10">
    <property type="entry name" value="Zinc/RING finger domain, C3HC4 (zinc finger)"/>
    <property type="match status" value="1"/>
</dbReference>
<name>A0A6A7C9P7_9PEZI</name>
<evidence type="ECO:0000313" key="10">
    <source>
        <dbReference type="Proteomes" id="UP000799421"/>
    </source>
</evidence>
<evidence type="ECO:0000259" key="7">
    <source>
        <dbReference type="PROSITE" id="PS51266"/>
    </source>
</evidence>
<dbReference type="InterPro" id="IPR013083">
    <property type="entry name" value="Znf_RING/FYVE/PHD"/>
</dbReference>
<feature type="domain" description="CHY-type" evidence="7">
    <location>
        <begin position="186"/>
        <end position="256"/>
    </location>
</feature>
<proteinExistence type="predicted"/>
<accession>A0A6A7C9P7</accession>
<evidence type="ECO:0000256" key="4">
    <source>
        <dbReference type="PROSITE-ProRule" id="PRU00601"/>
    </source>
</evidence>
<dbReference type="InterPro" id="IPR001841">
    <property type="entry name" value="Znf_RING"/>
</dbReference>
<organism evidence="9 10">
    <name type="scientific">Piedraia hortae CBS 480.64</name>
    <dbReference type="NCBI Taxonomy" id="1314780"/>
    <lineage>
        <taxon>Eukaryota</taxon>
        <taxon>Fungi</taxon>
        <taxon>Dikarya</taxon>
        <taxon>Ascomycota</taxon>
        <taxon>Pezizomycotina</taxon>
        <taxon>Dothideomycetes</taxon>
        <taxon>Dothideomycetidae</taxon>
        <taxon>Capnodiales</taxon>
        <taxon>Piedraiaceae</taxon>
        <taxon>Piedraia</taxon>
    </lineage>
</organism>
<evidence type="ECO:0000313" key="9">
    <source>
        <dbReference type="EMBL" id="KAF2864113.1"/>
    </source>
</evidence>
<feature type="region of interest" description="Disordered" evidence="5">
    <location>
        <begin position="588"/>
        <end position="658"/>
    </location>
</feature>
<feature type="compositionally biased region" description="Low complexity" evidence="5">
    <location>
        <begin position="523"/>
        <end position="532"/>
    </location>
</feature>
<feature type="region of interest" description="Disordered" evidence="5">
    <location>
        <begin position="491"/>
        <end position="532"/>
    </location>
</feature>
<dbReference type="OrthoDB" id="411372at2759"/>
<dbReference type="SUPFAM" id="SSF161245">
    <property type="entry name" value="Zinc hairpin stack"/>
    <property type="match status" value="1"/>
</dbReference>
<keyword evidence="3" id="KW-0862">Zinc</keyword>
<dbReference type="InterPro" id="IPR008913">
    <property type="entry name" value="Znf_CHY"/>
</dbReference>
<dbReference type="GO" id="GO:0005634">
    <property type="term" value="C:nucleus"/>
    <property type="evidence" value="ECO:0007669"/>
    <property type="project" value="TreeGrafter"/>
</dbReference>